<organism evidence="1 2">
    <name type="scientific">Trema orientale</name>
    <name type="common">Charcoal tree</name>
    <name type="synonym">Celtis orientalis</name>
    <dbReference type="NCBI Taxonomy" id="63057"/>
    <lineage>
        <taxon>Eukaryota</taxon>
        <taxon>Viridiplantae</taxon>
        <taxon>Streptophyta</taxon>
        <taxon>Embryophyta</taxon>
        <taxon>Tracheophyta</taxon>
        <taxon>Spermatophyta</taxon>
        <taxon>Magnoliopsida</taxon>
        <taxon>eudicotyledons</taxon>
        <taxon>Gunneridae</taxon>
        <taxon>Pentapetalae</taxon>
        <taxon>rosids</taxon>
        <taxon>fabids</taxon>
        <taxon>Rosales</taxon>
        <taxon>Cannabaceae</taxon>
        <taxon>Trema</taxon>
    </lineage>
</organism>
<dbReference type="EMBL" id="JXTC01000519">
    <property type="protein sequence ID" value="PON48331.1"/>
    <property type="molecule type" value="Genomic_DNA"/>
</dbReference>
<dbReference type="Proteomes" id="UP000237000">
    <property type="component" value="Unassembled WGS sequence"/>
</dbReference>
<keyword evidence="2" id="KW-1185">Reference proteome</keyword>
<gene>
    <name evidence="1" type="ORF">TorRG33x02_320720</name>
</gene>
<proteinExistence type="predicted"/>
<evidence type="ECO:0000313" key="2">
    <source>
        <dbReference type="Proteomes" id="UP000237000"/>
    </source>
</evidence>
<evidence type="ECO:0000313" key="1">
    <source>
        <dbReference type="EMBL" id="PON48331.1"/>
    </source>
</evidence>
<name>A0A2P5BHP7_TREOI</name>
<protein>
    <submittedName>
        <fullName evidence="1">Uncharacterized protein</fullName>
    </submittedName>
</protein>
<dbReference type="AlphaFoldDB" id="A0A2P5BHP7"/>
<reference evidence="2" key="1">
    <citation type="submission" date="2016-06" db="EMBL/GenBank/DDBJ databases">
        <title>Parallel loss of symbiosis genes in relatives of nitrogen-fixing non-legume Parasponia.</title>
        <authorList>
            <person name="Van Velzen R."/>
            <person name="Holmer R."/>
            <person name="Bu F."/>
            <person name="Rutten L."/>
            <person name="Van Zeijl A."/>
            <person name="Liu W."/>
            <person name="Santuari L."/>
            <person name="Cao Q."/>
            <person name="Sharma T."/>
            <person name="Shen D."/>
            <person name="Roswanjaya Y."/>
            <person name="Wardhani T."/>
            <person name="Kalhor M.S."/>
            <person name="Jansen J."/>
            <person name="Van den Hoogen J."/>
            <person name="Gungor B."/>
            <person name="Hartog M."/>
            <person name="Hontelez J."/>
            <person name="Verver J."/>
            <person name="Yang W.-C."/>
            <person name="Schijlen E."/>
            <person name="Repin R."/>
            <person name="Schilthuizen M."/>
            <person name="Schranz E."/>
            <person name="Heidstra R."/>
            <person name="Miyata K."/>
            <person name="Fedorova E."/>
            <person name="Kohlen W."/>
            <person name="Bisseling T."/>
            <person name="Smit S."/>
            <person name="Geurts R."/>
        </authorList>
    </citation>
    <scope>NUCLEOTIDE SEQUENCE [LARGE SCALE GENOMIC DNA]</scope>
    <source>
        <strain evidence="2">cv. RG33-2</strain>
    </source>
</reference>
<sequence>MSYHRLPLISFLRPFVSQQPPSVLSSIIGGIFCTTMFAGKVDLGRHHRRYQEFVNPKSLMNSL</sequence>
<dbReference type="InParanoid" id="A0A2P5BHP7"/>
<accession>A0A2P5BHP7</accession>
<comment type="caution">
    <text evidence="1">The sequence shown here is derived from an EMBL/GenBank/DDBJ whole genome shotgun (WGS) entry which is preliminary data.</text>
</comment>